<reference evidence="9 10" key="1">
    <citation type="journal article" date="2018" name="PLoS Pathog.">
        <title>Evolution of structural diversity of trichothecenes, a family of toxins produced by plant pathogenic and entomopathogenic fungi.</title>
        <authorList>
            <person name="Proctor R.H."/>
            <person name="McCormick S.P."/>
            <person name="Kim H.S."/>
            <person name="Cardoza R.E."/>
            <person name="Stanley A.M."/>
            <person name="Lindo L."/>
            <person name="Kelly A."/>
            <person name="Brown D.W."/>
            <person name="Lee T."/>
            <person name="Vaughan M.M."/>
            <person name="Alexander N.J."/>
            <person name="Busman M."/>
            <person name="Gutierrez S."/>
        </authorList>
    </citation>
    <scope>NUCLEOTIDE SEQUENCE [LARGE SCALE GENOMIC DNA]</scope>
    <source>
        <strain evidence="9 10">IBT 40837</strain>
    </source>
</reference>
<dbReference type="GO" id="GO:0032259">
    <property type="term" value="P:methylation"/>
    <property type="evidence" value="ECO:0007669"/>
    <property type="project" value="UniProtKB-KW"/>
</dbReference>
<comment type="function">
    <text evidence="7">Arginine methyltransferase involved in the assembly or stability of mitochondrial NADH:ubiquinone oxidoreductase complex (complex I).</text>
</comment>
<proteinExistence type="inferred from homology"/>
<dbReference type="OrthoDB" id="5595109at2759"/>
<dbReference type="PANTHER" id="PTHR12049">
    <property type="entry name" value="PROTEIN ARGININE METHYLTRANSFERASE NDUFAF7, MITOCHONDRIAL"/>
    <property type="match status" value="1"/>
</dbReference>
<protein>
    <recommendedName>
        <fullName evidence="7">Protein arginine methyltransferase NDUFAF7</fullName>
        <ecNumber evidence="7">2.1.1.320</ecNumber>
    </recommendedName>
</protein>
<dbReference type="EMBL" id="PXOA01000047">
    <property type="protein sequence ID" value="RFU81461.1"/>
    <property type="molecule type" value="Genomic_DNA"/>
</dbReference>
<evidence type="ECO:0000256" key="6">
    <source>
        <dbReference type="ARBA" id="ARBA00048612"/>
    </source>
</evidence>
<feature type="compositionally biased region" description="Low complexity" evidence="8">
    <location>
        <begin position="263"/>
        <end position="279"/>
    </location>
</feature>
<comment type="catalytic activity">
    <reaction evidence="6 7">
        <text>L-arginyl-[protein] + 2 S-adenosyl-L-methionine = N(omega),N(omega)'-dimethyl-L-arginyl-[protein] + 2 S-adenosyl-L-homocysteine + 2 H(+)</text>
        <dbReference type="Rhea" id="RHEA:48108"/>
        <dbReference type="Rhea" id="RHEA-COMP:10532"/>
        <dbReference type="Rhea" id="RHEA-COMP:11992"/>
        <dbReference type="ChEBI" id="CHEBI:15378"/>
        <dbReference type="ChEBI" id="CHEBI:29965"/>
        <dbReference type="ChEBI" id="CHEBI:57856"/>
        <dbReference type="ChEBI" id="CHEBI:59789"/>
        <dbReference type="ChEBI" id="CHEBI:88221"/>
        <dbReference type="EC" id="2.1.1.320"/>
    </reaction>
</comment>
<comment type="similarity">
    <text evidence="2 7">Belongs to the NDUFAF7 family.</text>
</comment>
<accession>A0A395P145</accession>
<evidence type="ECO:0000256" key="3">
    <source>
        <dbReference type="ARBA" id="ARBA00022603"/>
    </source>
</evidence>
<organism evidence="9 10">
    <name type="scientific">Trichoderma arundinaceum</name>
    <dbReference type="NCBI Taxonomy" id="490622"/>
    <lineage>
        <taxon>Eukaryota</taxon>
        <taxon>Fungi</taxon>
        <taxon>Dikarya</taxon>
        <taxon>Ascomycota</taxon>
        <taxon>Pezizomycotina</taxon>
        <taxon>Sordariomycetes</taxon>
        <taxon>Hypocreomycetidae</taxon>
        <taxon>Hypocreales</taxon>
        <taxon>Hypocreaceae</taxon>
        <taxon>Trichoderma</taxon>
    </lineage>
</organism>
<dbReference type="InterPro" id="IPR038375">
    <property type="entry name" value="NDUFAF7_sf"/>
</dbReference>
<dbReference type="AlphaFoldDB" id="A0A395P145"/>
<keyword evidence="10" id="KW-1185">Reference proteome</keyword>
<dbReference type="InterPro" id="IPR003788">
    <property type="entry name" value="NDUFAF7"/>
</dbReference>
<evidence type="ECO:0000256" key="4">
    <source>
        <dbReference type="ARBA" id="ARBA00022679"/>
    </source>
</evidence>
<sequence>MRPIVAASASLPRAAFLARQRLAGSILQAHAPSHIAKRSTVVSSTSAFRNFSWTSTCRLEERKWSTPLAKQLYEAISTTGSVPLASYMRMCLTGDLGGYYTGAVGQGRDQFGTKGDFVTSPEISQIFGELLGIWFIAEWISQGRPSKGVQLIEVGPGRGTLMDDMLRTIRRFPAMANSIESVFMVEASRELRETQKKLLCGPDAPSTESKVGYHSPSKYGGSPIVWTETIKSIPIESDKTPFIVAHEFFDALPIHTFQSATAAATPSKASTSASPQPDKASPPEPSPPTMEWREMMVSITPPGATHADLGTPKSQQREPPPEFQLVLSSSTTRHSRYLPESSARYRKLKQTPGSVIVVCPDASLYAADFAARIGGSDKHPKASPSGAALILDYGTADTVPVNSLRGIRQHRLVSPFAAPGLGDPSA</sequence>
<evidence type="ECO:0000313" key="9">
    <source>
        <dbReference type="EMBL" id="RFU81461.1"/>
    </source>
</evidence>
<dbReference type="Pfam" id="PF02636">
    <property type="entry name" value="Methyltransf_28"/>
    <property type="match status" value="1"/>
</dbReference>
<evidence type="ECO:0000256" key="2">
    <source>
        <dbReference type="ARBA" id="ARBA00005891"/>
    </source>
</evidence>
<evidence type="ECO:0000256" key="8">
    <source>
        <dbReference type="SAM" id="MobiDB-lite"/>
    </source>
</evidence>
<gene>
    <name evidence="9" type="ORF">TARUN_726</name>
</gene>
<name>A0A395P145_TRIAR</name>
<keyword evidence="3 7" id="KW-0489">Methyltransferase</keyword>
<keyword evidence="4 7" id="KW-0808">Transferase</keyword>
<dbReference type="InterPro" id="IPR029063">
    <property type="entry name" value="SAM-dependent_MTases_sf"/>
</dbReference>
<dbReference type="GO" id="GO:0005739">
    <property type="term" value="C:mitochondrion"/>
    <property type="evidence" value="ECO:0007669"/>
    <property type="project" value="UniProtKB-SubCell"/>
</dbReference>
<comment type="caution">
    <text evidence="9">The sequence shown here is derived from an EMBL/GenBank/DDBJ whole genome shotgun (WGS) entry which is preliminary data.</text>
</comment>
<evidence type="ECO:0000256" key="1">
    <source>
        <dbReference type="ARBA" id="ARBA00004173"/>
    </source>
</evidence>
<dbReference type="PANTHER" id="PTHR12049:SF7">
    <property type="entry name" value="PROTEIN ARGININE METHYLTRANSFERASE NDUFAF7, MITOCHONDRIAL"/>
    <property type="match status" value="1"/>
</dbReference>
<dbReference type="SUPFAM" id="SSF53335">
    <property type="entry name" value="S-adenosyl-L-methionine-dependent methyltransferases"/>
    <property type="match status" value="1"/>
</dbReference>
<feature type="region of interest" description="Disordered" evidence="8">
    <location>
        <begin position="263"/>
        <end position="321"/>
    </location>
</feature>
<dbReference type="GO" id="GO:0035243">
    <property type="term" value="F:protein-arginine omega-N symmetric methyltransferase activity"/>
    <property type="evidence" value="ECO:0007669"/>
    <property type="project" value="UniProtKB-EC"/>
</dbReference>
<dbReference type="GO" id="GO:0032981">
    <property type="term" value="P:mitochondrial respiratory chain complex I assembly"/>
    <property type="evidence" value="ECO:0007669"/>
    <property type="project" value="TreeGrafter"/>
</dbReference>
<keyword evidence="5 7" id="KW-0496">Mitochondrion</keyword>
<dbReference type="EC" id="2.1.1.320" evidence="7"/>
<evidence type="ECO:0000256" key="7">
    <source>
        <dbReference type="RuleBase" id="RU364114"/>
    </source>
</evidence>
<dbReference type="Gene3D" id="3.40.50.12710">
    <property type="match status" value="1"/>
</dbReference>
<dbReference type="Proteomes" id="UP000266272">
    <property type="component" value="Unassembled WGS sequence"/>
</dbReference>
<feature type="non-terminal residue" evidence="9">
    <location>
        <position position="426"/>
    </location>
</feature>
<dbReference type="STRING" id="490622.A0A395P145"/>
<comment type="subcellular location">
    <subcellularLocation>
        <location evidence="1 7">Mitochondrion</location>
    </subcellularLocation>
</comment>
<evidence type="ECO:0000256" key="5">
    <source>
        <dbReference type="ARBA" id="ARBA00023128"/>
    </source>
</evidence>
<evidence type="ECO:0000313" key="10">
    <source>
        <dbReference type="Proteomes" id="UP000266272"/>
    </source>
</evidence>